<dbReference type="PANTHER" id="PTHR32071">
    <property type="entry name" value="TRANSCRIPTIONAL REGULATORY PROTEIN"/>
    <property type="match status" value="1"/>
</dbReference>
<dbReference type="Gene3D" id="1.10.8.60">
    <property type="match status" value="1"/>
</dbReference>
<dbReference type="InterPro" id="IPR003593">
    <property type="entry name" value="AAA+_ATPase"/>
</dbReference>
<evidence type="ECO:0000313" key="5">
    <source>
        <dbReference type="Proteomes" id="UP000819052"/>
    </source>
</evidence>
<dbReference type="PANTHER" id="PTHR32071:SF57">
    <property type="entry name" value="C4-DICARBOXYLATE TRANSPORT TRANSCRIPTIONAL REGULATORY PROTEIN DCTD"/>
    <property type="match status" value="1"/>
</dbReference>
<keyword evidence="2" id="KW-0067">ATP-binding</keyword>
<name>A0ABX0M3N1_9BURK</name>
<dbReference type="SMART" id="SM00382">
    <property type="entry name" value="AAA"/>
    <property type="match status" value="1"/>
</dbReference>
<keyword evidence="5" id="KW-1185">Reference proteome</keyword>
<dbReference type="Gene3D" id="3.40.50.300">
    <property type="entry name" value="P-loop containing nucleotide triphosphate hydrolases"/>
    <property type="match status" value="1"/>
</dbReference>
<gene>
    <name evidence="4" type="ORF">F1609_16625</name>
</gene>
<dbReference type="SUPFAM" id="SSF52540">
    <property type="entry name" value="P-loop containing nucleoside triphosphate hydrolases"/>
    <property type="match status" value="1"/>
</dbReference>
<dbReference type="PROSITE" id="PS50045">
    <property type="entry name" value="SIGMA54_INTERACT_4"/>
    <property type="match status" value="1"/>
</dbReference>
<accession>A0ABX0M3N1</accession>
<evidence type="ECO:0000256" key="2">
    <source>
        <dbReference type="ARBA" id="ARBA00022840"/>
    </source>
</evidence>
<feature type="domain" description="Sigma-54 factor interaction" evidence="3">
    <location>
        <begin position="201"/>
        <end position="414"/>
    </location>
</feature>
<dbReference type="Pfam" id="PF25601">
    <property type="entry name" value="AAA_lid_14"/>
    <property type="match status" value="1"/>
</dbReference>
<reference evidence="4 5" key="1">
    <citation type="submission" date="2019-09" db="EMBL/GenBank/DDBJ databases">
        <title>Taxonomy of Antarctic Massilia spp.: description of Massilia rubra sp. nov., Massilia aquatica sp. nov., Massilia mucilaginosa sp. nov., Massilia frigida sp. nov. isolated from streams, lakes and regoliths.</title>
        <authorList>
            <person name="Holochova P."/>
            <person name="Sedlacek I."/>
            <person name="Kralova S."/>
            <person name="Maslanova I."/>
            <person name="Busse H.-J."/>
            <person name="Stankova E."/>
            <person name="Vrbovska V."/>
            <person name="Kovarovic V."/>
            <person name="Bartak M."/>
            <person name="Svec P."/>
            <person name="Pantucek R."/>
        </authorList>
    </citation>
    <scope>NUCLEOTIDE SEQUENCE [LARGE SCALE GENOMIC DNA]</scope>
    <source>
        <strain evidence="4 5">CCM 8693</strain>
    </source>
</reference>
<dbReference type="InterPro" id="IPR058031">
    <property type="entry name" value="AAA_lid_NorR"/>
</dbReference>
<dbReference type="Proteomes" id="UP000819052">
    <property type="component" value="Unassembled WGS sequence"/>
</dbReference>
<comment type="caution">
    <text evidence="4">The sequence shown here is derived from an EMBL/GenBank/DDBJ whole genome shotgun (WGS) entry which is preliminary data.</text>
</comment>
<dbReference type="CDD" id="cd00009">
    <property type="entry name" value="AAA"/>
    <property type="match status" value="1"/>
</dbReference>
<evidence type="ECO:0000313" key="4">
    <source>
        <dbReference type="EMBL" id="NHZ41774.1"/>
    </source>
</evidence>
<evidence type="ECO:0000259" key="3">
    <source>
        <dbReference type="PROSITE" id="PS50045"/>
    </source>
</evidence>
<dbReference type="Pfam" id="PF00158">
    <property type="entry name" value="Sigma54_activat"/>
    <property type="match status" value="1"/>
</dbReference>
<dbReference type="EMBL" id="VVIW01000009">
    <property type="protein sequence ID" value="NHZ41774.1"/>
    <property type="molecule type" value="Genomic_DNA"/>
</dbReference>
<organism evidence="4 5">
    <name type="scientific">Massilia aquatica</name>
    <dbReference type="NCBI Taxonomy" id="2609000"/>
    <lineage>
        <taxon>Bacteria</taxon>
        <taxon>Pseudomonadati</taxon>
        <taxon>Pseudomonadota</taxon>
        <taxon>Betaproteobacteria</taxon>
        <taxon>Burkholderiales</taxon>
        <taxon>Oxalobacteraceae</taxon>
        <taxon>Telluria group</taxon>
        <taxon>Massilia</taxon>
    </lineage>
</organism>
<evidence type="ECO:0000256" key="1">
    <source>
        <dbReference type="ARBA" id="ARBA00022741"/>
    </source>
</evidence>
<dbReference type="InterPro" id="IPR027417">
    <property type="entry name" value="P-loop_NTPase"/>
</dbReference>
<dbReference type="InterPro" id="IPR002078">
    <property type="entry name" value="Sigma_54_int"/>
</dbReference>
<keyword evidence="1" id="KW-0547">Nucleotide-binding</keyword>
<protein>
    <submittedName>
        <fullName evidence="4">Sigma-54-dependent Fis family transcriptional regulator</fullName>
    </submittedName>
</protein>
<sequence length="532" mass="56602">MATTCASTWATCATSSKTTRRSRATCSPKPASATACWRRTDMQAPLKHAPLSLLDAENTLASPVPVPSGRAAQMLALTILWHPEPARIGEQFIAPTRAADIAVNRFAPLFAAVAGDCAPLDHRRIARDSLRLRRHRDDGVSLLLPQSRMRVELNGAMLAAPETRCTPEQVDAGLVIGLGGVVLLCVHWMDRLPQPSAIGSLVGVSGAAIRVRELIRQVAATDLPVLLLGEAGSGKELAAQAIHQASARCRSPMVTVNMATVGAALAEAELFGAGSGAFAQARDGIVFLDKIGFAPPVVQAMLRRVLQTGEYRPSGARMKEAAKARLIGASDHDLHDGSFNQALLRRLEALVVYLPPLRERRCDIGVLALHFMQSWSARTGCTPELPVAFMSQLCNHDWPGNVRQLGSVVQRAMSAVQAGQPLDVDALMPGVAGRPARTRPNKLSPQAVLDALEANGWLIRNAALALGVSRPSMYKLMEAHPAIRQIGQIAPAEIEAALAAHGGDAGRCAAALKTPSEALRRYLRGRAAGKVL</sequence>
<proteinExistence type="predicted"/>